<evidence type="ECO:0000256" key="3">
    <source>
        <dbReference type="ARBA" id="ARBA00022606"/>
    </source>
</evidence>
<name>A0A0M4IUC5_LOCMI</name>
<dbReference type="EMBL" id="KP843264">
    <property type="protein sequence ID" value="ALD51400.1"/>
    <property type="molecule type" value="mRNA"/>
</dbReference>
<evidence type="ECO:0000256" key="5">
    <source>
        <dbReference type="ARBA" id="ARBA00022725"/>
    </source>
</evidence>
<dbReference type="GO" id="GO:0005886">
    <property type="term" value="C:plasma membrane"/>
    <property type="evidence" value="ECO:0007669"/>
    <property type="project" value="UniProtKB-SubCell"/>
</dbReference>
<evidence type="ECO:0000256" key="9">
    <source>
        <dbReference type="ARBA" id="ARBA00023224"/>
    </source>
</evidence>
<reference evidence="12" key="1">
    <citation type="journal article" date="2015" name="Cell. Mol. Life Sci.">
        <title>Identification and functional analysis of olfactory receptor family reveal unusual characteristics of the olfactory system in the migratory locust.</title>
        <authorList>
            <person name="Wang Z."/>
            <person name="Yang P."/>
            <person name="Chen D."/>
            <person name="Jiang F."/>
            <person name="Li Y."/>
            <person name="Wang X."/>
            <person name="Kang L."/>
        </authorList>
    </citation>
    <scope>NUCLEOTIDE SEQUENCE</scope>
</reference>
<sequence length="442" mass="48207">MGDGCEALGASVSVLRLLGLWVPTESSGAGGKAAYVPGALSCVAIGLLSLSCASKLFIDTPTELTELTVCAYLFVIITANFVKAFCLLLQQGTLHELVTLLVEAKKKNVIDVQHNEDIRSLYGVMSARLYRYLQVMIVVSSVAWLFVTVVFRVITAGSTNIEWPTPLPIWLPLDTQRSPAYELVYVAQVSCAVVTAATMLGADTLFFHLTLMIVAELQVLNDNVSVLGRPAPPSADTRQVVCTMNGAGERQTHPPGGVAERQSDSDGAVSLSDHQGTAAAESKYLVLIEIIQHHQIIIKMVSLLQTIMDYSVSVQLLTNVLDMCFLIFTMSELLHHEKSLHAVLQTILSLPCLLCESGAFCMFGQMIIDQSENLVHAAFSCEWLEADGRFRKPLYTFMLMATHPLQIKLGGTAKLSRSTFLQALNGSYSLINLLYHSRRPVG</sequence>
<feature type="transmembrane region" description="Helical" evidence="10">
    <location>
        <begin position="132"/>
        <end position="154"/>
    </location>
</feature>
<proteinExistence type="evidence at transcript level"/>
<dbReference type="GO" id="GO:0005549">
    <property type="term" value="F:odorant binding"/>
    <property type="evidence" value="ECO:0007669"/>
    <property type="project" value="InterPro"/>
</dbReference>
<keyword evidence="4 10" id="KW-0812">Transmembrane</keyword>
<evidence type="ECO:0000256" key="8">
    <source>
        <dbReference type="ARBA" id="ARBA00023170"/>
    </source>
</evidence>
<accession>A0A0M4IUC5</accession>
<evidence type="ECO:0000256" key="7">
    <source>
        <dbReference type="ARBA" id="ARBA00023136"/>
    </source>
</evidence>
<feature type="region of interest" description="Disordered" evidence="11">
    <location>
        <begin position="247"/>
        <end position="272"/>
    </location>
</feature>
<evidence type="ECO:0000256" key="10">
    <source>
        <dbReference type="RuleBase" id="RU351113"/>
    </source>
</evidence>
<keyword evidence="3 10" id="KW-0716">Sensory transduction</keyword>
<evidence type="ECO:0000256" key="4">
    <source>
        <dbReference type="ARBA" id="ARBA00022692"/>
    </source>
</evidence>
<dbReference type="PANTHER" id="PTHR21137:SF35">
    <property type="entry name" value="ODORANT RECEPTOR 19A-RELATED"/>
    <property type="match status" value="1"/>
</dbReference>
<comment type="caution">
    <text evidence="10">Lacks conserved residue(s) required for the propagation of feature annotation.</text>
</comment>
<feature type="transmembrane region" description="Helical" evidence="10">
    <location>
        <begin position="70"/>
        <end position="90"/>
    </location>
</feature>
<keyword evidence="8 10" id="KW-0675">Receptor</keyword>
<evidence type="ECO:0000256" key="6">
    <source>
        <dbReference type="ARBA" id="ARBA00022989"/>
    </source>
</evidence>
<keyword evidence="6 10" id="KW-1133">Transmembrane helix</keyword>
<evidence type="ECO:0000256" key="2">
    <source>
        <dbReference type="ARBA" id="ARBA00022475"/>
    </source>
</evidence>
<comment type="similarity">
    <text evidence="10">Belongs to the insect chemoreceptor superfamily. Heteromeric odorant receptor channel (TC 1.A.69) family.</text>
</comment>
<keyword evidence="9 10" id="KW-0807">Transducer</keyword>
<protein>
    <recommendedName>
        <fullName evidence="10">Odorant receptor</fullName>
    </recommendedName>
</protein>
<dbReference type="GO" id="GO:0007165">
    <property type="term" value="P:signal transduction"/>
    <property type="evidence" value="ECO:0007669"/>
    <property type="project" value="UniProtKB-KW"/>
</dbReference>
<dbReference type="AlphaFoldDB" id="A0A0M4IUC5"/>
<feature type="transmembrane region" description="Helical" evidence="10">
    <location>
        <begin position="34"/>
        <end position="58"/>
    </location>
</feature>
<dbReference type="Pfam" id="PF02949">
    <property type="entry name" value="7tm_6"/>
    <property type="match status" value="1"/>
</dbReference>
<keyword evidence="7 10" id="KW-0472">Membrane</keyword>
<keyword evidence="2" id="KW-1003">Cell membrane</keyword>
<evidence type="ECO:0000313" key="12">
    <source>
        <dbReference type="EMBL" id="ALD51400.1"/>
    </source>
</evidence>
<dbReference type="PANTHER" id="PTHR21137">
    <property type="entry name" value="ODORANT RECEPTOR"/>
    <property type="match status" value="1"/>
</dbReference>
<dbReference type="InterPro" id="IPR004117">
    <property type="entry name" value="7tm6_olfct_rcpt"/>
</dbReference>
<organism evidence="12">
    <name type="scientific">Locusta migratoria</name>
    <name type="common">Migratory locust</name>
    <dbReference type="NCBI Taxonomy" id="7004"/>
    <lineage>
        <taxon>Eukaryota</taxon>
        <taxon>Metazoa</taxon>
        <taxon>Ecdysozoa</taxon>
        <taxon>Arthropoda</taxon>
        <taxon>Hexapoda</taxon>
        <taxon>Insecta</taxon>
        <taxon>Pterygota</taxon>
        <taxon>Neoptera</taxon>
        <taxon>Polyneoptera</taxon>
        <taxon>Orthoptera</taxon>
        <taxon>Caelifera</taxon>
        <taxon>Acrididea</taxon>
        <taxon>Acridomorpha</taxon>
        <taxon>Acridoidea</taxon>
        <taxon>Acrididae</taxon>
        <taxon>Oedipodinae</taxon>
        <taxon>Locusta</taxon>
    </lineage>
</organism>
<reference evidence="12" key="2">
    <citation type="submission" date="2015-02" db="EMBL/GenBank/DDBJ databases">
        <authorList>
            <person name="Torres C."/>
        </authorList>
    </citation>
    <scope>NUCLEOTIDE SEQUENCE</scope>
</reference>
<evidence type="ECO:0000256" key="1">
    <source>
        <dbReference type="ARBA" id="ARBA00004651"/>
    </source>
</evidence>
<keyword evidence="5 10" id="KW-0552">Olfaction</keyword>
<evidence type="ECO:0000256" key="11">
    <source>
        <dbReference type="SAM" id="MobiDB-lite"/>
    </source>
</evidence>
<dbReference type="GO" id="GO:0004984">
    <property type="term" value="F:olfactory receptor activity"/>
    <property type="evidence" value="ECO:0007669"/>
    <property type="project" value="InterPro"/>
</dbReference>
<comment type="subcellular location">
    <subcellularLocation>
        <location evidence="1 10">Cell membrane</location>
        <topology evidence="1 10">Multi-pass membrane protein</topology>
    </subcellularLocation>
</comment>